<sequence>MPTRTQCEQICRFPGQIKHGNTIHPPKDHYLVGERIFYYCDKGYNLNNENILECKNESIWSKSKPFCKKD</sequence>
<organism evidence="4 5">
    <name type="scientific">Meloidogyne incognita</name>
    <name type="common">Southern root-knot nematode worm</name>
    <name type="synonym">Oxyuris incognita</name>
    <dbReference type="NCBI Taxonomy" id="6306"/>
    <lineage>
        <taxon>Eukaryota</taxon>
        <taxon>Metazoa</taxon>
        <taxon>Ecdysozoa</taxon>
        <taxon>Nematoda</taxon>
        <taxon>Chromadorea</taxon>
        <taxon>Rhabditida</taxon>
        <taxon>Tylenchina</taxon>
        <taxon>Tylenchomorpha</taxon>
        <taxon>Tylenchoidea</taxon>
        <taxon>Meloidogynidae</taxon>
        <taxon>Meloidogyninae</taxon>
        <taxon>Meloidogyne</taxon>
        <taxon>Meloidogyne incognita group</taxon>
    </lineage>
</organism>
<dbReference type="AlphaFoldDB" id="A0A914MJ59"/>
<feature type="disulfide bond" evidence="2">
    <location>
        <begin position="40"/>
        <end position="67"/>
    </location>
</feature>
<evidence type="ECO:0000259" key="3">
    <source>
        <dbReference type="PROSITE" id="PS50923"/>
    </source>
</evidence>
<dbReference type="CDD" id="cd00033">
    <property type="entry name" value="CCP"/>
    <property type="match status" value="1"/>
</dbReference>
<dbReference type="Pfam" id="PF00084">
    <property type="entry name" value="Sushi"/>
    <property type="match status" value="1"/>
</dbReference>
<dbReference type="Gene3D" id="2.10.70.10">
    <property type="entry name" value="Complement Module, domain 1"/>
    <property type="match status" value="1"/>
</dbReference>
<dbReference type="Proteomes" id="UP000887563">
    <property type="component" value="Unplaced"/>
</dbReference>
<protein>
    <submittedName>
        <fullName evidence="5">Sushi domain-containing protein</fullName>
    </submittedName>
</protein>
<evidence type="ECO:0000313" key="5">
    <source>
        <dbReference type="WBParaSite" id="Minc3s01843g26687"/>
    </source>
</evidence>
<keyword evidence="1 2" id="KW-1015">Disulfide bond</keyword>
<dbReference type="PROSITE" id="PS50923">
    <property type="entry name" value="SUSHI"/>
    <property type="match status" value="1"/>
</dbReference>
<dbReference type="SMART" id="SM00032">
    <property type="entry name" value="CCP"/>
    <property type="match status" value="1"/>
</dbReference>
<dbReference type="InterPro" id="IPR000436">
    <property type="entry name" value="Sushi_SCR_CCP_dom"/>
</dbReference>
<reference evidence="5" key="1">
    <citation type="submission" date="2022-11" db="UniProtKB">
        <authorList>
            <consortium name="WormBaseParasite"/>
        </authorList>
    </citation>
    <scope>IDENTIFICATION</scope>
</reference>
<feature type="domain" description="Sushi" evidence="3">
    <location>
        <begin position="9"/>
        <end position="69"/>
    </location>
</feature>
<dbReference type="WBParaSite" id="Minc3s01843g26687">
    <property type="protein sequence ID" value="Minc3s01843g26687"/>
    <property type="gene ID" value="Minc3s01843g26687"/>
</dbReference>
<evidence type="ECO:0000256" key="1">
    <source>
        <dbReference type="ARBA" id="ARBA00023157"/>
    </source>
</evidence>
<dbReference type="SUPFAM" id="SSF57535">
    <property type="entry name" value="Complement control module/SCR domain"/>
    <property type="match status" value="1"/>
</dbReference>
<keyword evidence="2" id="KW-0768">Sushi</keyword>
<dbReference type="InterPro" id="IPR035976">
    <property type="entry name" value="Sushi/SCR/CCP_sf"/>
</dbReference>
<evidence type="ECO:0000256" key="2">
    <source>
        <dbReference type="PROSITE-ProRule" id="PRU00302"/>
    </source>
</evidence>
<proteinExistence type="predicted"/>
<accession>A0A914MJ59</accession>
<keyword evidence="4" id="KW-1185">Reference proteome</keyword>
<feature type="disulfide bond" evidence="2">
    <location>
        <begin position="11"/>
        <end position="54"/>
    </location>
</feature>
<evidence type="ECO:0000313" key="4">
    <source>
        <dbReference type="Proteomes" id="UP000887563"/>
    </source>
</evidence>
<name>A0A914MJ59_MELIC</name>